<dbReference type="Pfam" id="PF09250">
    <property type="entry name" value="Prim-Pol"/>
    <property type="match status" value="1"/>
</dbReference>
<evidence type="ECO:0000256" key="3">
    <source>
        <dbReference type="ARBA" id="ARBA00022840"/>
    </source>
</evidence>
<name>A0A1Y6C120_9NEIS</name>
<dbReference type="SMART" id="SM00943">
    <property type="entry name" value="Prim-Pol"/>
    <property type="match status" value="1"/>
</dbReference>
<evidence type="ECO:0000313" key="6">
    <source>
        <dbReference type="EMBL" id="SMF39957.1"/>
    </source>
</evidence>
<dbReference type="NCBIfam" id="TIGR01613">
    <property type="entry name" value="primase_Cterm"/>
    <property type="match status" value="1"/>
</dbReference>
<keyword evidence="1" id="KW-0547">Nucleotide-binding</keyword>
<evidence type="ECO:0000256" key="1">
    <source>
        <dbReference type="ARBA" id="ARBA00022741"/>
    </source>
</evidence>
<evidence type="ECO:0000256" key="4">
    <source>
        <dbReference type="SAM" id="MobiDB-lite"/>
    </source>
</evidence>
<dbReference type="Pfam" id="PF08706">
    <property type="entry name" value="D5_N"/>
    <property type="match status" value="1"/>
</dbReference>
<dbReference type="InterPro" id="IPR014015">
    <property type="entry name" value="Helicase_SF3_DNA-vir"/>
</dbReference>
<dbReference type="Proteomes" id="UP000192920">
    <property type="component" value="Unassembled WGS sequence"/>
</dbReference>
<reference evidence="7" key="1">
    <citation type="submission" date="2017-04" db="EMBL/GenBank/DDBJ databases">
        <authorList>
            <person name="Varghese N."/>
            <person name="Submissions S."/>
        </authorList>
    </citation>
    <scope>NUCLEOTIDE SEQUENCE [LARGE SCALE GENOMIC DNA]</scope>
    <source>
        <strain evidence="7">DSM 22618</strain>
    </source>
</reference>
<keyword evidence="7" id="KW-1185">Reference proteome</keyword>
<evidence type="ECO:0000259" key="5">
    <source>
        <dbReference type="PROSITE" id="PS51206"/>
    </source>
</evidence>
<dbReference type="SMART" id="SM00885">
    <property type="entry name" value="D5_N"/>
    <property type="match status" value="1"/>
</dbReference>
<keyword evidence="3" id="KW-0067">ATP-binding</keyword>
<dbReference type="PROSITE" id="PS51206">
    <property type="entry name" value="SF3_HELICASE_1"/>
    <property type="match status" value="1"/>
</dbReference>
<protein>
    <submittedName>
        <fullName evidence="6">Primase C terminal 2 (PriCT-2)</fullName>
    </submittedName>
</protein>
<accession>A0A1Y6C120</accession>
<dbReference type="RefSeq" id="WP_085277141.1">
    <property type="nucleotide sequence ID" value="NZ_FXAG01000018.1"/>
</dbReference>
<dbReference type="Gene3D" id="3.40.50.300">
    <property type="entry name" value="P-loop containing nucleotide triphosphate hydrolases"/>
    <property type="match status" value="1"/>
</dbReference>
<dbReference type="Gene3D" id="3.30.720.160">
    <property type="entry name" value="Bifunctional DNA primase/polymerase, N-terminal"/>
    <property type="match status" value="1"/>
</dbReference>
<dbReference type="AlphaFoldDB" id="A0A1Y6C120"/>
<gene>
    <name evidence="6" type="ORF">SAMN02745746_03008</name>
</gene>
<feature type="domain" description="SF3 helicase" evidence="5">
    <location>
        <begin position="503"/>
        <end position="665"/>
    </location>
</feature>
<dbReference type="CDD" id="cd04859">
    <property type="entry name" value="Prim_Pol"/>
    <property type="match status" value="1"/>
</dbReference>
<evidence type="ECO:0000256" key="2">
    <source>
        <dbReference type="ARBA" id="ARBA00022801"/>
    </source>
</evidence>
<dbReference type="PANTHER" id="PTHR35372:SF2">
    <property type="entry name" value="SF3 HELICASE DOMAIN-CONTAINING PROTEIN"/>
    <property type="match status" value="1"/>
</dbReference>
<dbReference type="SUPFAM" id="SSF52540">
    <property type="entry name" value="P-loop containing nucleoside triphosphate hydrolases"/>
    <property type="match status" value="1"/>
</dbReference>
<dbReference type="InterPro" id="IPR051620">
    <property type="entry name" value="ORF904-like_C"/>
</dbReference>
<dbReference type="InterPro" id="IPR014819">
    <property type="entry name" value="PriCT_2"/>
</dbReference>
<dbReference type="InterPro" id="IPR006500">
    <property type="entry name" value="Helicase_put_C_phage/plasmid"/>
</dbReference>
<proteinExistence type="predicted"/>
<sequence>MIPERIQGNEQQPDGESRHAVSVQVPTVTTPVTYLHETPLAKALRYASLGWHVLPIKPGAKVPLIGEWQNKASCDPQMVRQWWQQFPKAGIGVHCGLSGVTVIDVDPRNGGHDALAEQENERGWLPDYGCAIARTGGDGWHYVFRAHDGQRLPGKLGLGIDLLHGDRFFIVEPSTHPSGKQYRWERGFSPLDIPELPPLPDEWAAQATPVYPISHSRDLEDALSLLDPREPETPEKVEIVRSALEAISPDCGRDTYLRVLMALQSTGWDDWKQMAEEWADGSMCGQPCSLFNEQDFTRDCEGLKVDGGVSLGTLFQYAKQAGWKDPRSDVSLHDFHGDADNGHRFAEKHRGQFLFIHSDKVWLQWDGMRWAKCEQGEERAAARQVALEGLDDAQAAMKANPTDRTRDDWRQATSVFRNEKRHEALLRVASTEPGMSISNPGQLDANPLLLGVRNGVVDLRTGTLLRASPEMRISRQAGAAFNQGAQCPRWLNFLHDVFEGDEAVLGFVQRAVGYTLTGLVDEEKMFFLFGQGANGKSVFANVLHAVFGEYAVNVRSSLLTRDLRGQNSEGEREKIRLPGSRLALINEVGSHDVFDDARLKELVARDPIGARALYGESYQFMPTHKIFLRGNHQPGAMDSGDGFWRRMVLIPFKRQFAEHERIPDLERRILEAERDGILGWMVNGCIAWRRDGLGIPDSIRTASDEYRRDTDLMGEWLESCCKVRPREETPVGVLHESYCRFLREAGVNIPSRSVFGRQLANRGYQTRRSNSNRFVMGLSFDEWRDDEL</sequence>
<dbReference type="EMBL" id="FXAG01000018">
    <property type="protein sequence ID" value="SMF39957.1"/>
    <property type="molecule type" value="Genomic_DNA"/>
</dbReference>
<dbReference type="InterPro" id="IPR015330">
    <property type="entry name" value="DNA_primase/pol_bifunc_N"/>
</dbReference>
<evidence type="ECO:0000313" key="7">
    <source>
        <dbReference type="Proteomes" id="UP000192920"/>
    </source>
</evidence>
<dbReference type="SUPFAM" id="SSF56747">
    <property type="entry name" value="Prim-pol domain"/>
    <property type="match status" value="1"/>
</dbReference>
<dbReference type="InterPro" id="IPR045455">
    <property type="entry name" value="NrS-1_pol-like_helicase"/>
</dbReference>
<dbReference type="Pfam" id="PF19263">
    <property type="entry name" value="DUF5906"/>
    <property type="match status" value="1"/>
</dbReference>
<dbReference type="GO" id="GO:0005524">
    <property type="term" value="F:ATP binding"/>
    <property type="evidence" value="ECO:0007669"/>
    <property type="project" value="UniProtKB-KW"/>
</dbReference>
<dbReference type="InterPro" id="IPR014818">
    <property type="entry name" value="Phage/plasmid_primase_P4_C"/>
</dbReference>
<dbReference type="PANTHER" id="PTHR35372">
    <property type="entry name" value="ATP BINDING PROTEIN-RELATED"/>
    <property type="match status" value="1"/>
</dbReference>
<dbReference type="GO" id="GO:0016817">
    <property type="term" value="F:hydrolase activity, acting on acid anhydrides"/>
    <property type="evidence" value="ECO:0007669"/>
    <property type="project" value="InterPro"/>
</dbReference>
<dbReference type="STRING" id="1123014.SAMN02745746_03008"/>
<dbReference type="Pfam" id="PF08707">
    <property type="entry name" value="PriCT_2"/>
    <property type="match status" value="1"/>
</dbReference>
<keyword evidence="2" id="KW-0378">Hydrolase</keyword>
<dbReference type="InterPro" id="IPR027417">
    <property type="entry name" value="P-loop_NTPase"/>
</dbReference>
<organism evidence="6 7">
    <name type="scientific">Pseudogulbenkiania subflava DSM 22618</name>
    <dbReference type="NCBI Taxonomy" id="1123014"/>
    <lineage>
        <taxon>Bacteria</taxon>
        <taxon>Pseudomonadati</taxon>
        <taxon>Pseudomonadota</taxon>
        <taxon>Betaproteobacteria</taxon>
        <taxon>Neisseriales</taxon>
        <taxon>Chromobacteriaceae</taxon>
        <taxon>Pseudogulbenkiania</taxon>
    </lineage>
</organism>
<feature type="region of interest" description="Disordered" evidence="4">
    <location>
        <begin position="1"/>
        <end position="20"/>
    </location>
</feature>